<dbReference type="InParanoid" id="A0A0C3FA48"/>
<dbReference type="InterPro" id="IPR052055">
    <property type="entry name" value="Hepadnavirus_pol/RT"/>
</dbReference>
<protein>
    <submittedName>
        <fullName evidence="1">Uncharacterized protein</fullName>
    </submittedName>
</protein>
<feature type="non-terminal residue" evidence="1">
    <location>
        <position position="1"/>
    </location>
</feature>
<sequence length="170" mass="19318">YIDDNCSFARLGDVKYYPPYKRYFPTDQTKLLALWDEIGLPHEERKQIYGPVIPFIGFDVNPNAMTISINDDRKRDLINKVRDFAKAGKRRSLKDFQSLAGHINWSLAAFPLLKPALSAVYAKMAGKSLPMASIRVNNAVRNELLWFAKHADDSDGIFLLKSIAWDPTAD</sequence>
<name>A0A0C3FA48_PILCF</name>
<evidence type="ECO:0000313" key="2">
    <source>
        <dbReference type="Proteomes" id="UP000054166"/>
    </source>
</evidence>
<dbReference type="Proteomes" id="UP000054166">
    <property type="component" value="Unassembled WGS sequence"/>
</dbReference>
<evidence type="ECO:0000313" key="1">
    <source>
        <dbReference type="EMBL" id="KIM81520.1"/>
    </source>
</evidence>
<dbReference type="OrthoDB" id="198652at2759"/>
<reference evidence="1 2" key="1">
    <citation type="submission" date="2014-04" db="EMBL/GenBank/DDBJ databases">
        <authorList>
            <consortium name="DOE Joint Genome Institute"/>
            <person name="Kuo A."/>
            <person name="Tarkka M."/>
            <person name="Buscot F."/>
            <person name="Kohler A."/>
            <person name="Nagy L.G."/>
            <person name="Floudas D."/>
            <person name="Copeland A."/>
            <person name="Barry K.W."/>
            <person name="Cichocki N."/>
            <person name="Veneault-Fourrey C."/>
            <person name="LaButti K."/>
            <person name="Lindquist E.A."/>
            <person name="Lipzen A."/>
            <person name="Lundell T."/>
            <person name="Morin E."/>
            <person name="Murat C."/>
            <person name="Sun H."/>
            <person name="Tunlid A."/>
            <person name="Henrissat B."/>
            <person name="Grigoriev I.V."/>
            <person name="Hibbett D.S."/>
            <person name="Martin F."/>
            <person name="Nordberg H.P."/>
            <person name="Cantor M.N."/>
            <person name="Hua S.X."/>
        </authorList>
    </citation>
    <scope>NUCLEOTIDE SEQUENCE [LARGE SCALE GENOMIC DNA]</scope>
    <source>
        <strain evidence="1 2">F 1598</strain>
    </source>
</reference>
<dbReference type="STRING" id="765440.A0A0C3FA48"/>
<reference evidence="2" key="2">
    <citation type="submission" date="2015-01" db="EMBL/GenBank/DDBJ databases">
        <title>Evolutionary Origins and Diversification of the Mycorrhizal Mutualists.</title>
        <authorList>
            <consortium name="DOE Joint Genome Institute"/>
            <consortium name="Mycorrhizal Genomics Consortium"/>
            <person name="Kohler A."/>
            <person name="Kuo A."/>
            <person name="Nagy L.G."/>
            <person name="Floudas D."/>
            <person name="Copeland A."/>
            <person name="Barry K.W."/>
            <person name="Cichocki N."/>
            <person name="Veneault-Fourrey C."/>
            <person name="LaButti K."/>
            <person name="Lindquist E.A."/>
            <person name="Lipzen A."/>
            <person name="Lundell T."/>
            <person name="Morin E."/>
            <person name="Murat C."/>
            <person name="Riley R."/>
            <person name="Ohm R."/>
            <person name="Sun H."/>
            <person name="Tunlid A."/>
            <person name="Henrissat B."/>
            <person name="Grigoriev I.V."/>
            <person name="Hibbett D.S."/>
            <person name="Martin F."/>
        </authorList>
    </citation>
    <scope>NUCLEOTIDE SEQUENCE [LARGE SCALE GENOMIC DNA]</scope>
    <source>
        <strain evidence="2">F 1598</strain>
    </source>
</reference>
<proteinExistence type="predicted"/>
<organism evidence="1 2">
    <name type="scientific">Piloderma croceum (strain F 1598)</name>
    <dbReference type="NCBI Taxonomy" id="765440"/>
    <lineage>
        <taxon>Eukaryota</taxon>
        <taxon>Fungi</taxon>
        <taxon>Dikarya</taxon>
        <taxon>Basidiomycota</taxon>
        <taxon>Agaricomycotina</taxon>
        <taxon>Agaricomycetes</taxon>
        <taxon>Agaricomycetidae</taxon>
        <taxon>Atheliales</taxon>
        <taxon>Atheliaceae</taxon>
        <taxon>Piloderma</taxon>
    </lineage>
</organism>
<dbReference type="PANTHER" id="PTHR33050:SF7">
    <property type="entry name" value="RIBONUCLEASE H"/>
    <property type="match status" value="1"/>
</dbReference>
<dbReference type="PANTHER" id="PTHR33050">
    <property type="entry name" value="REVERSE TRANSCRIPTASE DOMAIN-CONTAINING PROTEIN"/>
    <property type="match status" value="1"/>
</dbReference>
<keyword evidence="2" id="KW-1185">Reference proteome</keyword>
<gene>
    <name evidence="1" type="ORF">PILCRDRAFT_23535</name>
</gene>
<dbReference type="HOGENOM" id="CLU_134793_0_0_1"/>
<feature type="non-terminal residue" evidence="1">
    <location>
        <position position="170"/>
    </location>
</feature>
<dbReference type="EMBL" id="KN832998">
    <property type="protein sequence ID" value="KIM81520.1"/>
    <property type="molecule type" value="Genomic_DNA"/>
</dbReference>
<accession>A0A0C3FA48</accession>
<dbReference type="AlphaFoldDB" id="A0A0C3FA48"/>